<dbReference type="AlphaFoldDB" id="A0A9P6AS04"/>
<proteinExistence type="predicted"/>
<sequence length="62" mass="7276">LMEALQMLKFMLKKQQLNFTDTWETPAAEMQDDHKDMGMLEDILGAQDMELDKVLETLDEEE</sequence>
<evidence type="ECO:0000313" key="2">
    <source>
        <dbReference type="Proteomes" id="UP000886523"/>
    </source>
</evidence>
<accession>A0A9P6AS04</accession>
<gene>
    <name evidence="1" type="ORF">BS47DRAFT_1348082</name>
</gene>
<dbReference type="EMBL" id="MU129017">
    <property type="protein sequence ID" value="KAF9510390.1"/>
    <property type="molecule type" value="Genomic_DNA"/>
</dbReference>
<evidence type="ECO:0000313" key="1">
    <source>
        <dbReference type="EMBL" id="KAF9510390.1"/>
    </source>
</evidence>
<name>A0A9P6AS04_9AGAM</name>
<protein>
    <submittedName>
        <fullName evidence="1">Uncharacterized protein</fullName>
    </submittedName>
</protein>
<organism evidence="1 2">
    <name type="scientific">Hydnum rufescens UP504</name>
    <dbReference type="NCBI Taxonomy" id="1448309"/>
    <lineage>
        <taxon>Eukaryota</taxon>
        <taxon>Fungi</taxon>
        <taxon>Dikarya</taxon>
        <taxon>Basidiomycota</taxon>
        <taxon>Agaricomycotina</taxon>
        <taxon>Agaricomycetes</taxon>
        <taxon>Cantharellales</taxon>
        <taxon>Hydnaceae</taxon>
        <taxon>Hydnum</taxon>
    </lineage>
</organism>
<keyword evidence="2" id="KW-1185">Reference proteome</keyword>
<dbReference type="Proteomes" id="UP000886523">
    <property type="component" value="Unassembled WGS sequence"/>
</dbReference>
<feature type="non-terminal residue" evidence="1">
    <location>
        <position position="1"/>
    </location>
</feature>
<comment type="caution">
    <text evidence="1">The sequence shown here is derived from an EMBL/GenBank/DDBJ whole genome shotgun (WGS) entry which is preliminary data.</text>
</comment>
<reference evidence="1" key="1">
    <citation type="journal article" date="2020" name="Nat. Commun.">
        <title>Large-scale genome sequencing of mycorrhizal fungi provides insights into the early evolution of symbiotic traits.</title>
        <authorList>
            <person name="Miyauchi S."/>
            <person name="Kiss E."/>
            <person name="Kuo A."/>
            <person name="Drula E."/>
            <person name="Kohler A."/>
            <person name="Sanchez-Garcia M."/>
            <person name="Morin E."/>
            <person name="Andreopoulos B."/>
            <person name="Barry K.W."/>
            <person name="Bonito G."/>
            <person name="Buee M."/>
            <person name="Carver A."/>
            <person name="Chen C."/>
            <person name="Cichocki N."/>
            <person name="Clum A."/>
            <person name="Culley D."/>
            <person name="Crous P.W."/>
            <person name="Fauchery L."/>
            <person name="Girlanda M."/>
            <person name="Hayes R.D."/>
            <person name="Keri Z."/>
            <person name="LaButti K."/>
            <person name="Lipzen A."/>
            <person name="Lombard V."/>
            <person name="Magnuson J."/>
            <person name="Maillard F."/>
            <person name="Murat C."/>
            <person name="Nolan M."/>
            <person name="Ohm R.A."/>
            <person name="Pangilinan J."/>
            <person name="Pereira M.F."/>
            <person name="Perotto S."/>
            <person name="Peter M."/>
            <person name="Pfister S."/>
            <person name="Riley R."/>
            <person name="Sitrit Y."/>
            <person name="Stielow J.B."/>
            <person name="Szollosi G."/>
            <person name="Zifcakova L."/>
            <person name="Stursova M."/>
            <person name="Spatafora J.W."/>
            <person name="Tedersoo L."/>
            <person name="Vaario L.M."/>
            <person name="Yamada A."/>
            <person name="Yan M."/>
            <person name="Wang P."/>
            <person name="Xu J."/>
            <person name="Bruns T."/>
            <person name="Baldrian P."/>
            <person name="Vilgalys R."/>
            <person name="Dunand C."/>
            <person name="Henrissat B."/>
            <person name="Grigoriev I.V."/>
            <person name="Hibbett D."/>
            <person name="Nagy L.G."/>
            <person name="Martin F.M."/>
        </authorList>
    </citation>
    <scope>NUCLEOTIDE SEQUENCE</scope>
    <source>
        <strain evidence="1">UP504</strain>
    </source>
</reference>